<organism evidence="1">
    <name type="scientific">Micrurus lemniscatus lemniscatus</name>
    <dbReference type="NCBI Taxonomy" id="129467"/>
    <lineage>
        <taxon>Eukaryota</taxon>
        <taxon>Metazoa</taxon>
        <taxon>Chordata</taxon>
        <taxon>Craniata</taxon>
        <taxon>Vertebrata</taxon>
        <taxon>Euteleostomi</taxon>
        <taxon>Lepidosauria</taxon>
        <taxon>Squamata</taxon>
        <taxon>Bifurcata</taxon>
        <taxon>Unidentata</taxon>
        <taxon>Episquamata</taxon>
        <taxon>Toxicofera</taxon>
        <taxon>Serpentes</taxon>
        <taxon>Colubroidea</taxon>
        <taxon>Elapidae</taxon>
        <taxon>Elapinae</taxon>
        <taxon>Micrurus</taxon>
    </lineage>
</organism>
<reference evidence="1" key="2">
    <citation type="submission" date="2017-11" db="EMBL/GenBank/DDBJ databases">
        <title>Coralsnake Venomics: Analyses of Venom Gland Transcriptomes and Proteomes of Six Brazilian Taxa.</title>
        <authorList>
            <person name="Aird S.D."/>
            <person name="Jorge da Silva N."/>
            <person name="Qiu L."/>
            <person name="Villar-Briones A."/>
            <person name="Aparecida-Saddi V."/>
            <person name="Campos-Telles M.P."/>
            <person name="Grau M."/>
            <person name="Mikheyev A.S."/>
        </authorList>
    </citation>
    <scope>NUCLEOTIDE SEQUENCE</scope>
    <source>
        <tissue evidence="1">Venom_gland</tissue>
    </source>
</reference>
<protein>
    <submittedName>
        <fullName evidence="1">Uncharacterized protein</fullName>
    </submittedName>
</protein>
<name>A0A2D4JBZ6_MICLE</name>
<dbReference type="AlphaFoldDB" id="A0A2D4JBZ6"/>
<sequence>MYSNENAYCIGNKPNHVCQGTILHHLCWQRFGKMGQGRKSKGWSTIGVSNSRPAGRIGCLDLARKAALETVKDWSAVPLPVKTEFVRAAHVVAKQTTRKRGI</sequence>
<evidence type="ECO:0000313" key="1">
    <source>
        <dbReference type="EMBL" id="LAA93988.1"/>
    </source>
</evidence>
<accession>A0A2D4JBZ6</accession>
<proteinExistence type="predicted"/>
<dbReference type="EMBL" id="IACK01164464">
    <property type="protein sequence ID" value="LAA93988.1"/>
    <property type="molecule type" value="Transcribed_RNA"/>
</dbReference>
<reference evidence="1" key="1">
    <citation type="submission" date="2017-07" db="EMBL/GenBank/DDBJ databases">
        <authorList>
            <person name="Mikheyev A."/>
            <person name="Grau M."/>
        </authorList>
    </citation>
    <scope>NUCLEOTIDE SEQUENCE</scope>
    <source>
        <tissue evidence="1">Venom_gland</tissue>
    </source>
</reference>